<dbReference type="NCBIfam" id="TIGR01595">
    <property type="entry name" value="cas_CT1132"/>
    <property type="match status" value="1"/>
</dbReference>
<dbReference type="CDD" id="cd09689">
    <property type="entry name" value="Cas7_I-C"/>
    <property type="match status" value="1"/>
</dbReference>
<dbReference type="Pfam" id="PF05107">
    <property type="entry name" value="Cas_Cas7"/>
    <property type="match status" value="1"/>
</dbReference>
<protein>
    <submittedName>
        <fullName evidence="1">Type I-C CRISPR-associated protein Cas7/Csd2</fullName>
    </submittedName>
</protein>
<sequence length="291" mass="32519">MSAIQNRYEFVYFFDIENGNPNGDPDAGNMPRLDPETNLGLVTDVCLKRKVRNFVEIVKENQSPFEIYVREKAILNLTHERAHQAVGAGEKEEGKKRKGKGVEVEKARAWMCANFYDVRTFGAVMSTGVNCGQVRGPVQFTFGRSIDPIVPLEVSITRMAVATEKEAEAQSGDNRTMGRKHIVPYALYRAEGFISPHLAAQTGFSENDLELFWQALMNMFDHDHSAARGKMAARQLIVFKHDSALGNAPAHKLFDLVDAKLWDNTKPPRSFKDYGIIIGSAPDGVTIEEKI</sequence>
<dbReference type="AlphaFoldDB" id="A0A401G442"/>
<dbReference type="InterPro" id="IPR013418">
    <property type="entry name" value="CRISPR-assoc_prot_Cas7/Csd2"/>
</dbReference>
<dbReference type="NCBIfam" id="TIGR02589">
    <property type="entry name" value="cas_Csd2"/>
    <property type="match status" value="1"/>
</dbReference>
<reference evidence="2" key="1">
    <citation type="submission" date="2017-11" db="EMBL/GenBank/DDBJ databases">
        <authorList>
            <person name="Watanabe M."/>
            <person name="Kojima H."/>
        </authorList>
    </citation>
    <scope>NUCLEOTIDE SEQUENCE [LARGE SCALE GENOMIC DNA]</scope>
    <source>
        <strain evidence="2">Tokyo 01</strain>
    </source>
</reference>
<evidence type="ECO:0000313" key="1">
    <source>
        <dbReference type="EMBL" id="GBC63961.1"/>
    </source>
</evidence>
<dbReference type="OrthoDB" id="9776792at2"/>
<organism evidence="1 2">
    <name type="scientific">Desulfonema ishimotonii</name>
    <dbReference type="NCBI Taxonomy" id="45657"/>
    <lineage>
        <taxon>Bacteria</taxon>
        <taxon>Pseudomonadati</taxon>
        <taxon>Thermodesulfobacteriota</taxon>
        <taxon>Desulfobacteria</taxon>
        <taxon>Desulfobacterales</taxon>
        <taxon>Desulfococcaceae</taxon>
        <taxon>Desulfonema</taxon>
    </lineage>
</organism>
<accession>A0A401G442</accession>
<dbReference type="Proteomes" id="UP000288096">
    <property type="component" value="Unassembled WGS sequence"/>
</dbReference>
<gene>
    <name evidence="1" type="ORF">DENIS_4961</name>
</gene>
<keyword evidence="2" id="KW-1185">Reference proteome</keyword>
<dbReference type="InterPro" id="IPR006482">
    <property type="entry name" value="Cas7_Csh2/Csh2"/>
</dbReference>
<proteinExistence type="predicted"/>
<reference evidence="2" key="2">
    <citation type="submission" date="2019-01" db="EMBL/GenBank/DDBJ databases">
        <title>Genome sequence of Desulfonema ishimotonii strain Tokyo 01.</title>
        <authorList>
            <person name="Fukui M."/>
        </authorList>
    </citation>
    <scope>NUCLEOTIDE SEQUENCE [LARGE SCALE GENOMIC DNA]</scope>
    <source>
        <strain evidence="2">Tokyo 01</strain>
    </source>
</reference>
<name>A0A401G442_9BACT</name>
<dbReference type="EMBL" id="BEXT01000001">
    <property type="protein sequence ID" value="GBC63961.1"/>
    <property type="molecule type" value="Genomic_DNA"/>
</dbReference>
<evidence type="ECO:0000313" key="2">
    <source>
        <dbReference type="Proteomes" id="UP000288096"/>
    </source>
</evidence>
<dbReference type="RefSeq" id="WP_124330972.1">
    <property type="nucleotide sequence ID" value="NZ_BEXT01000001.1"/>
</dbReference>
<comment type="caution">
    <text evidence="1">The sequence shown here is derived from an EMBL/GenBank/DDBJ whole genome shotgun (WGS) entry which is preliminary data.</text>
</comment>
<dbReference type="GO" id="GO:0043571">
    <property type="term" value="P:maintenance of CRISPR repeat elements"/>
    <property type="evidence" value="ECO:0007669"/>
    <property type="project" value="InterPro"/>
</dbReference>